<keyword evidence="5" id="KW-0998">Cell outer membrane</keyword>
<sequence>MKTKTNMKLLVPVLCAGMFIYGGCAKQQTVKVDQPIAPSATTAATSATTQPAAKAAAVQPAAAPLPATKISSESIPPQSQQSVAGKAQAGASQADALETIYFDFDSSLLSDTARATLAANLEKLKAKPGAALRIEGNTDERGSDDYNLALSERRAQSAKKYLQALGFPASKLSVVGYGEEKPAVKGEGEEIWAKNRRDEFVIVR</sequence>
<comment type="similarity">
    <text evidence="7">Belongs to the Pal lipoprotein family.</text>
</comment>
<dbReference type="InterPro" id="IPR006665">
    <property type="entry name" value="OmpA-like"/>
</dbReference>
<evidence type="ECO:0000256" key="5">
    <source>
        <dbReference type="ARBA" id="ARBA00023237"/>
    </source>
</evidence>
<dbReference type="STRING" id="404380.Gbem_0293"/>
<keyword evidence="3 8" id="KW-0472">Membrane</keyword>
<dbReference type="Proteomes" id="UP000008825">
    <property type="component" value="Chromosome"/>
</dbReference>
<dbReference type="PRINTS" id="PR01021">
    <property type="entry name" value="OMPADOMAIN"/>
</dbReference>
<dbReference type="EMBL" id="CP001124">
    <property type="protein sequence ID" value="ACH37324.1"/>
    <property type="molecule type" value="Genomic_DNA"/>
</dbReference>
<protein>
    <recommendedName>
        <fullName evidence="7">Peptidoglycan-associated protein</fullName>
    </recommendedName>
</protein>
<keyword evidence="6 11" id="KW-0449">Lipoprotein</keyword>
<dbReference type="KEGG" id="gbm:Gbem_0293"/>
<dbReference type="PANTHER" id="PTHR30329">
    <property type="entry name" value="STATOR ELEMENT OF FLAGELLAR MOTOR COMPLEX"/>
    <property type="match status" value="1"/>
</dbReference>
<evidence type="ECO:0000256" key="1">
    <source>
        <dbReference type="ARBA" id="ARBA00004442"/>
    </source>
</evidence>
<dbReference type="InterPro" id="IPR050330">
    <property type="entry name" value="Bact_OuterMem_StrucFunc"/>
</dbReference>
<feature type="signal peptide" evidence="9">
    <location>
        <begin position="1"/>
        <end position="25"/>
    </location>
</feature>
<accession>B5EA26</accession>
<evidence type="ECO:0000256" key="8">
    <source>
        <dbReference type="PROSITE-ProRule" id="PRU00473"/>
    </source>
</evidence>
<dbReference type="PROSITE" id="PS51123">
    <property type="entry name" value="OMPA_2"/>
    <property type="match status" value="1"/>
</dbReference>
<keyword evidence="12" id="KW-1185">Reference proteome</keyword>
<reference evidence="11 12" key="2">
    <citation type="journal article" date="2010" name="BMC Genomics">
        <title>The genome of Geobacter bemidjiensis, exemplar for the subsurface clade of Geobacter species that predominate in Fe(III)-reducing subsurface environments.</title>
        <authorList>
            <person name="Aklujkar M."/>
            <person name="Young N.D."/>
            <person name="Holmes D."/>
            <person name="Chavan M."/>
            <person name="Risso C."/>
            <person name="Kiss H.E."/>
            <person name="Han C.S."/>
            <person name="Land M.L."/>
            <person name="Lovley D.R."/>
        </authorList>
    </citation>
    <scope>NUCLEOTIDE SEQUENCE [LARGE SCALE GENOMIC DNA]</scope>
    <source>
        <strain evidence="12">ATCC BAA-1014 / DSM 16622 / JCM 12645 / Bem</strain>
    </source>
</reference>
<evidence type="ECO:0000259" key="10">
    <source>
        <dbReference type="PROSITE" id="PS51123"/>
    </source>
</evidence>
<dbReference type="AlphaFoldDB" id="B5EA26"/>
<dbReference type="HOGENOM" id="CLU_016890_9_0_7"/>
<name>B5EA26_CITBB</name>
<keyword evidence="2 9" id="KW-0732">Signal</keyword>
<evidence type="ECO:0000256" key="2">
    <source>
        <dbReference type="ARBA" id="ARBA00022729"/>
    </source>
</evidence>
<dbReference type="PROSITE" id="PS01068">
    <property type="entry name" value="OMPA_1"/>
    <property type="match status" value="1"/>
</dbReference>
<feature type="chain" id="PRO_5002832323" description="Peptidoglycan-associated protein" evidence="9">
    <location>
        <begin position="26"/>
        <end position="204"/>
    </location>
</feature>
<dbReference type="Gene3D" id="3.30.1330.60">
    <property type="entry name" value="OmpA-like domain"/>
    <property type="match status" value="1"/>
</dbReference>
<evidence type="ECO:0000256" key="6">
    <source>
        <dbReference type="ARBA" id="ARBA00023288"/>
    </source>
</evidence>
<dbReference type="InterPro" id="IPR039001">
    <property type="entry name" value="Pal"/>
</dbReference>
<dbReference type="GO" id="GO:0009279">
    <property type="term" value="C:cell outer membrane"/>
    <property type="evidence" value="ECO:0007669"/>
    <property type="project" value="UniProtKB-SubCell"/>
</dbReference>
<organism evidence="11 12">
    <name type="scientific">Citrifermentans bemidjiense (strain ATCC BAA-1014 / DSM 16622 / JCM 12645 / Bem)</name>
    <name type="common">Geobacter bemidjiensis</name>
    <dbReference type="NCBI Taxonomy" id="404380"/>
    <lineage>
        <taxon>Bacteria</taxon>
        <taxon>Pseudomonadati</taxon>
        <taxon>Thermodesulfobacteriota</taxon>
        <taxon>Desulfuromonadia</taxon>
        <taxon>Geobacterales</taxon>
        <taxon>Geobacteraceae</taxon>
        <taxon>Citrifermentans</taxon>
    </lineage>
</organism>
<dbReference type="GO" id="GO:0051301">
    <property type="term" value="P:cell division"/>
    <property type="evidence" value="ECO:0007669"/>
    <property type="project" value="InterPro"/>
</dbReference>
<reference evidence="11 12" key="1">
    <citation type="submission" date="2008-07" db="EMBL/GenBank/DDBJ databases">
        <title>Complete sequence of Geobacter bemidjiensis BEM.</title>
        <authorList>
            <consortium name="US DOE Joint Genome Institute"/>
            <person name="Lucas S."/>
            <person name="Copeland A."/>
            <person name="Lapidus A."/>
            <person name="Glavina del Rio T."/>
            <person name="Dalin E."/>
            <person name="Tice H."/>
            <person name="Bruce D."/>
            <person name="Goodwin L."/>
            <person name="Pitluck S."/>
            <person name="Kiss H."/>
            <person name="Brettin T."/>
            <person name="Detter J.C."/>
            <person name="Han C."/>
            <person name="Kuske C.R."/>
            <person name="Schmutz J."/>
            <person name="Larimer F."/>
            <person name="Land M."/>
            <person name="Hauser L."/>
            <person name="Kyrpides N."/>
            <person name="Lykidis A."/>
            <person name="Lovley D."/>
            <person name="Richardson P."/>
        </authorList>
    </citation>
    <scope>NUCLEOTIDE SEQUENCE [LARGE SCALE GENOMIC DNA]</scope>
    <source>
        <strain evidence="12">ATCC BAA-1014 / DSM 16622 / JCM 12645 / Bem</strain>
    </source>
</reference>
<dbReference type="eggNOG" id="COG2885">
    <property type="taxonomic scope" value="Bacteria"/>
</dbReference>
<evidence type="ECO:0000256" key="3">
    <source>
        <dbReference type="ARBA" id="ARBA00023136"/>
    </source>
</evidence>
<keyword evidence="4" id="KW-0564">Palmitate</keyword>
<evidence type="ECO:0000256" key="4">
    <source>
        <dbReference type="ARBA" id="ARBA00023139"/>
    </source>
</evidence>
<evidence type="ECO:0000256" key="9">
    <source>
        <dbReference type="SAM" id="SignalP"/>
    </source>
</evidence>
<dbReference type="InterPro" id="IPR006690">
    <property type="entry name" value="OMPA-like_CS"/>
</dbReference>
<dbReference type="HAMAP" id="MF_02204">
    <property type="entry name" value="Pal"/>
    <property type="match status" value="1"/>
</dbReference>
<feature type="domain" description="OmpA-like" evidence="10">
    <location>
        <begin position="89"/>
        <end position="204"/>
    </location>
</feature>
<dbReference type="PANTHER" id="PTHR30329:SF21">
    <property type="entry name" value="LIPOPROTEIN YIAD-RELATED"/>
    <property type="match status" value="1"/>
</dbReference>
<dbReference type="Pfam" id="PF00691">
    <property type="entry name" value="OmpA"/>
    <property type="match status" value="1"/>
</dbReference>
<dbReference type="SUPFAM" id="SSF103088">
    <property type="entry name" value="OmpA-like"/>
    <property type="match status" value="1"/>
</dbReference>
<dbReference type="InterPro" id="IPR036737">
    <property type="entry name" value="OmpA-like_sf"/>
</dbReference>
<evidence type="ECO:0000256" key="7">
    <source>
        <dbReference type="HAMAP-Rule" id="MF_02204"/>
    </source>
</evidence>
<evidence type="ECO:0000313" key="11">
    <source>
        <dbReference type="EMBL" id="ACH37324.1"/>
    </source>
</evidence>
<dbReference type="PRINTS" id="PR01023">
    <property type="entry name" value="NAFLGMOTY"/>
</dbReference>
<comment type="subcellular location">
    <subcellularLocation>
        <location evidence="1">Cell outer membrane</location>
    </subcellularLocation>
</comment>
<dbReference type="InterPro" id="IPR006664">
    <property type="entry name" value="OMP_bac"/>
</dbReference>
<dbReference type="RefSeq" id="WP_012528732.1">
    <property type="nucleotide sequence ID" value="NC_011146.1"/>
</dbReference>
<evidence type="ECO:0000313" key="12">
    <source>
        <dbReference type="Proteomes" id="UP000008825"/>
    </source>
</evidence>
<gene>
    <name evidence="7" type="primary">pal</name>
    <name evidence="11" type="ordered locus">Gbem_0293</name>
</gene>
<proteinExistence type="inferred from homology"/>
<dbReference type="CDD" id="cd07185">
    <property type="entry name" value="OmpA_C-like"/>
    <property type="match status" value="1"/>
</dbReference>
<dbReference type="OrthoDB" id="9809164at2"/>